<gene>
    <name evidence="1" type="ORF">FGG15_15830</name>
</gene>
<organism evidence="1 2">
    <name type="scientific">Flagellimonas algicola</name>
    <dbReference type="NCBI Taxonomy" id="2583815"/>
    <lineage>
        <taxon>Bacteria</taxon>
        <taxon>Pseudomonadati</taxon>
        <taxon>Bacteroidota</taxon>
        <taxon>Flavobacteriia</taxon>
        <taxon>Flavobacteriales</taxon>
        <taxon>Flavobacteriaceae</taxon>
        <taxon>Flagellimonas</taxon>
    </lineage>
</organism>
<reference evidence="1 2" key="1">
    <citation type="submission" date="2019-05" db="EMBL/GenBank/DDBJ databases">
        <title>Flagellimonas sp. AsT0115, sp. nov., isolated from a marine red algae, Asparagopsis taxiformis.</title>
        <authorList>
            <person name="Kim J."/>
            <person name="Jeong S.E."/>
            <person name="Jeon C.O."/>
        </authorList>
    </citation>
    <scope>NUCLEOTIDE SEQUENCE [LARGE SCALE GENOMIC DNA]</scope>
    <source>
        <strain evidence="1 2">AsT0115</strain>
    </source>
</reference>
<comment type="caution">
    <text evidence="1">The sequence shown here is derived from an EMBL/GenBank/DDBJ whole genome shotgun (WGS) entry which is preliminary data.</text>
</comment>
<keyword evidence="2" id="KW-1185">Reference proteome</keyword>
<protein>
    <recommendedName>
        <fullName evidence="3">Nucleic acid binding protein</fullName>
    </recommendedName>
</protein>
<evidence type="ECO:0008006" key="3">
    <source>
        <dbReference type="Google" id="ProtNLM"/>
    </source>
</evidence>
<dbReference type="RefSeq" id="WP_138837984.1">
    <property type="nucleotide sequence ID" value="NZ_VCNI01000002.1"/>
</dbReference>
<sequence>MARRYLLMFIAIAVGALAIVGYRTLYPESRNILKEEAVHQLSAQLLFEHFSEENGDQFIDQAIITTGKVTEIDQQSIFLDHKVQINLLDTPHSEIQVEDYLTIKGRCIGYDDLLEIVKIDQATITN</sequence>
<evidence type="ECO:0000313" key="2">
    <source>
        <dbReference type="Proteomes" id="UP000751614"/>
    </source>
</evidence>
<accession>A0ABY2WL99</accession>
<name>A0ABY2WL99_9FLAO</name>
<proteinExistence type="predicted"/>
<evidence type="ECO:0000313" key="1">
    <source>
        <dbReference type="EMBL" id="TMU55634.1"/>
    </source>
</evidence>
<dbReference type="EMBL" id="VCNI01000002">
    <property type="protein sequence ID" value="TMU55634.1"/>
    <property type="molecule type" value="Genomic_DNA"/>
</dbReference>
<dbReference type="Proteomes" id="UP000751614">
    <property type="component" value="Unassembled WGS sequence"/>
</dbReference>